<sequence length="150" mass="17038">MEAGLILHPYIPLDKSNSAGQRLWQRLRQIIHGALDRPIETGKNNEPMQVDLELLSDVNGHLAEVAKYAKTTKDSEYSKILSSTLTSILGWAEKRLLAYHETFDSGNVETMEGIVSLGVATTKILLEDIFNEYRRRRKTEVNVARERIET</sequence>
<evidence type="ECO:0000313" key="2">
    <source>
        <dbReference type="Proteomes" id="UP001058974"/>
    </source>
</evidence>
<keyword evidence="2" id="KW-1185">Reference proteome</keyword>
<reference evidence="1 2" key="1">
    <citation type="journal article" date="2022" name="Nat. Genet.">
        <title>Improved pea reference genome and pan-genome highlight genomic features and evolutionary characteristics.</title>
        <authorList>
            <person name="Yang T."/>
            <person name="Liu R."/>
            <person name="Luo Y."/>
            <person name="Hu S."/>
            <person name="Wang D."/>
            <person name="Wang C."/>
            <person name="Pandey M.K."/>
            <person name="Ge S."/>
            <person name="Xu Q."/>
            <person name="Li N."/>
            <person name="Li G."/>
            <person name="Huang Y."/>
            <person name="Saxena R.K."/>
            <person name="Ji Y."/>
            <person name="Li M."/>
            <person name="Yan X."/>
            <person name="He Y."/>
            <person name="Liu Y."/>
            <person name="Wang X."/>
            <person name="Xiang C."/>
            <person name="Varshney R.K."/>
            <person name="Ding H."/>
            <person name="Gao S."/>
            <person name="Zong X."/>
        </authorList>
    </citation>
    <scope>NUCLEOTIDE SEQUENCE [LARGE SCALE GENOMIC DNA]</scope>
    <source>
        <strain evidence="1 2">cv. Zhongwan 6</strain>
    </source>
</reference>
<protein>
    <submittedName>
        <fullName evidence="1">Uncharacterized protein</fullName>
    </submittedName>
</protein>
<dbReference type="Gramene" id="Psat06G0513100-T1">
    <property type="protein sequence ID" value="KAI5400074.1"/>
    <property type="gene ID" value="KIW84_065131"/>
</dbReference>
<dbReference type="EMBL" id="JAMSHJ010000006">
    <property type="protein sequence ID" value="KAI5400074.1"/>
    <property type="molecule type" value="Genomic_DNA"/>
</dbReference>
<gene>
    <name evidence="1" type="ORF">KIW84_065131</name>
</gene>
<evidence type="ECO:0000313" key="1">
    <source>
        <dbReference type="EMBL" id="KAI5400074.1"/>
    </source>
</evidence>
<dbReference type="Proteomes" id="UP001058974">
    <property type="component" value="Chromosome 6"/>
</dbReference>
<dbReference type="InterPro" id="IPR008528">
    <property type="entry name" value="unc-13_homologue"/>
</dbReference>
<organism evidence="1 2">
    <name type="scientific">Pisum sativum</name>
    <name type="common">Garden pea</name>
    <name type="synonym">Lathyrus oleraceus</name>
    <dbReference type="NCBI Taxonomy" id="3888"/>
    <lineage>
        <taxon>Eukaryota</taxon>
        <taxon>Viridiplantae</taxon>
        <taxon>Streptophyta</taxon>
        <taxon>Embryophyta</taxon>
        <taxon>Tracheophyta</taxon>
        <taxon>Spermatophyta</taxon>
        <taxon>Magnoliopsida</taxon>
        <taxon>eudicotyledons</taxon>
        <taxon>Gunneridae</taxon>
        <taxon>Pentapetalae</taxon>
        <taxon>rosids</taxon>
        <taxon>fabids</taxon>
        <taxon>Fabales</taxon>
        <taxon>Fabaceae</taxon>
        <taxon>Papilionoideae</taxon>
        <taxon>50 kb inversion clade</taxon>
        <taxon>NPAAA clade</taxon>
        <taxon>Hologalegina</taxon>
        <taxon>IRL clade</taxon>
        <taxon>Fabeae</taxon>
        <taxon>Lathyrus</taxon>
    </lineage>
</organism>
<dbReference type="PANTHER" id="PTHR31280">
    <property type="entry name" value="PROTEIN UNC-13 HOMOLOG"/>
    <property type="match status" value="1"/>
</dbReference>
<accession>A0A9D5A969</accession>
<proteinExistence type="predicted"/>
<comment type="caution">
    <text evidence="1">The sequence shown here is derived from an EMBL/GenBank/DDBJ whole genome shotgun (WGS) entry which is preliminary data.</text>
</comment>
<dbReference type="PANTHER" id="PTHR31280:SF4">
    <property type="entry name" value="ELONGATION FACTOR TS (DUF810)"/>
    <property type="match status" value="1"/>
</dbReference>
<dbReference type="AlphaFoldDB" id="A0A9D5A969"/>
<name>A0A9D5A969_PEA</name>